<accession>W6M6H1</accession>
<dbReference type="RefSeq" id="WP_277921596.1">
    <property type="nucleotide sequence ID" value="NZ_CBTJ020000055.1"/>
</dbReference>
<reference evidence="1" key="2">
    <citation type="submission" date="2014-03" db="EMBL/GenBank/DDBJ databases">
        <title>Candidatus Competibacter-lineage genomes retrieved from metagenomes reveal functional metabolic diversity.</title>
        <authorList>
            <person name="McIlroy S.J."/>
            <person name="Albertsen M."/>
            <person name="Andresen E.K."/>
            <person name="Saunders A.M."/>
            <person name="Kristiansen R."/>
            <person name="Stokholm-Bjerregaard M."/>
            <person name="Nielsen K.L."/>
            <person name="Nielsen P.H."/>
        </authorList>
    </citation>
    <scope>NUCLEOTIDE SEQUENCE</scope>
    <source>
        <strain evidence="1">Run_A_D11</strain>
    </source>
</reference>
<sequence>MAAKATAADGSVKIFAAIPRIDTPKEALYHRRRNILSDVSRQMI</sequence>
<evidence type="ECO:0000313" key="2">
    <source>
        <dbReference type="Proteomes" id="UP000035760"/>
    </source>
</evidence>
<comment type="caution">
    <text evidence="1">The sequence shown here is derived from an EMBL/GenBank/DDBJ whole genome shotgun (WGS) entry which is preliminary data.</text>
</comment>
<dbReference type="STRING" id="1400863.BN873_470019"/>
<organism evidence="1 2">
    <name type="scientific">Candidatus Competibacter denitrificans Run_A_D11</name>
    <dbReference type="NCBI Taxonomy" id="1400863"/>
    <lineage>
        <taxon>Bacteria</taxon>
        <taxon>Pseudomonadati</taxon>
        <taxon>Pseudomonadota</taxon>
        <taxon>Gammaproteobacteria</taxon>
        <taxon>Candidatus Competibacteraceae</taxon>
        <taxon>Candidatus Competibacter</taxon>
    </lineage>
</organism>
<gene>
    <name evidence="1" type="ORF">BN873_470019</name>
</gene>
<dbReference type="Proteomes" id="UP000035760">
    <property type="component" value="Unassembled WGS sequence"/>
</dbReference>
<dbReference type="EMBL" id="CBTJ020000055">
    <property type="protein sequence ID" value="CDI03277.1"/>
    <property type="molecule type" value="Genomic_DNA"/>
</dbReference>
<evidence type="ECO:0000313" key="1">
    <source>
        <dbReference type="EMBL" id="CDI03277.1"/>
    </source>
</evidence>
<keyword evidence="2" id="KW-1185">Reference proteome</keyword>
<reference evidence="1" key="1">
    <citation type="submission" date="2013-07" db="EMBL/GenBank/DDBJ databases">
        <authorList>
            <person name="McIlroy S."/>
        </authorList>
    </citation>
    <scope>NUCLEOTIDE SEQUENCE [LARGE SCALE GENOMIC DNA]</scope>
    <source>
        <strain evidence="1">Run_A_D11</strain>
    </source>
</reference>
<dbReference type="AlphaFoldDB" id="W6M6H1"/>
<protein>
    <submittedName>
        <fullName evidence="1">Uncharacterized protein</fullName>
    </submittedName>
</protein>
<name>W6M6H1_9GAMM</name>
<proteinExistence type="predicted"/>